<keyword evidence="8" id="KW-1185">Reference proteome</keyword>
<comment type="caution">
    <text evidence="7">The sequence shown here is derived from an EMBL/GenBank/DDBJ whole genome shotgun (WGS) entry which is preliminary data.</text>
</comment>
<dbReference type="Pfam" id="PF06305">
    <property type="entry name" value="LapA_dom"/>
    <property type="match status" value="1"/>
</dbReference>
<keyword evidence="2 5" id="KW-0812">Transmembrane</keyword>
<evidence type="ECO:0000256" key="2">
    <source>
        <dbReference type="ARBA" id="ARBA00022692"/>
    </source>
</evidence>
<dbReference type="AlphaFoldDB" id="A0A226C1R7"/>
<evidence type="ECO:0000256" key="3">
    <source>
        <dbReference type="ARBA" id="ARBA00022989"/>
    </source>
</evidence>
<feature type="domain" description="Lipopolysaccharide assembly protein A" evidence="6">
    <location>
        <begin position="23"/>
        <end position="65"/>
    </location>
</feature>
<evidence type="ECO:0000256" key="4">
    <source>
        <dbReference type="ARBA" id="ARBA00023136"/>
    </source>
</evidence>
<proteinExistence type="predicted"/>
<evidence type="ECO:0000256" key="1">
    <source>
        <dbReference type="ARBA" id="ARBA00022475"/>
    </source>
</evidence>
<keyword evidence="3 5" id="KW-1133">Transmembrane helix</keyword>
<evidence type="ECO:0000313" key="8">
    <source>
        <dbReference type="Proteomes" id="UP000214588"/>
    </source>
</evidence>
<dbReference type="GO" id="GO:0005886">
    <property type="term" value="C:plasma membrane"/>
    <property type="evidence" value="ECO:0007669"/>
    <property type="project" value="InterPro"/>
</dbReference>
<name>A0A226C1R7_9FIRM</name>
<feature type="transmembrane region" description="Helical" evidence="5">
    <location>
        <begin position="37"/>
        <end position="63"/>
    </location>
</feature>
<evidence type="ECO:0000259" key="6">
    <source>
        <dbReference type="Pfam" id="PF06305"/>
    </source>
</evidence>
<gene>
    <name evidence="7" type="ORF">CDO51_03710</name>
</gene>
<evidence type="ECO:0000256" key="5">
    <source>
        <dbReference type="SAM" id="Phobius"/>
    </source>
</evidence>
<dbReference type="EMBL" id="NIQC01000005">
    <property type="protein sequence ID" value="OWZ84379.1"/>
    <property type="molecule type" value="Genomic_DNA"/>
</dbReference>
<accession>A0A226C1R7</accession>
<protein>
    <recommendedName>
        <fullName evidence="6">Lipopolysaccharide assembly protein A domain-containing protein</fullName>
    </recommendedName>
</protein>
<evidence type="ECO:0000313" key="7">
    <source>
        <dbReference type="EMBL" id="OWZ84379.1"/>
    </source>
</evidence>
<sequence>MRLKPKAIAIIVLIMLSLILLFQNTHTVELEILFWQVSAPLILLLLLCLIGGFLIGYLAKALYTVTKRPRM</sequence>
<keyword evidence="1" id="KW-1003">Cell membrane</keyword>
<keyword evidence="4 5" id="KW-0472">Membrane</keyword>
<dbReference type="InterPro" id="IPR010445">
    <property type="entry name" value="LapA_dom"/>
</dbReference>
<organism evidence="7 8">
    <name type="scientific">Natranaerobius trueperi</name>
    <dbReference type="NCBI Taxonomy" id="759412"/>
    <lineage>
        <taxon>Bacteria</taxon>
        <taxon>Bacillati</taxon>
        <taxon>Bacillota</taxon>
        <taxon>Clostridia</taxon>
        <taxon>Natranaerobiales</taxon>
        <taxon>Natranaerobiaceae</taxon>
        <taxon>Natranaerobius</taxon>
    </lineage>
</organism>
<dbReference type="Proteomes" id="UP000214588">
    <property type="component" value="Unassembled WGS sequence"/>
</dbReference>
<reference evidence="7 8" key="1">
    <citation type="submission" date="2017-06" db="EMBL/GenBank/DDBJ databases">
        <title>Draft Genome Sequence of Natranaerobius trueperi halophilic, alkalithermophilic bacteria from soda lakes.</title>
        <authorList>
            <person name="Zhao B."/>
        </authorList>
    </citation>
    <scope>NUCLEOTIDE SEQUENCE [LARGE SCALE GENOMIC DNA]</scope>
    <source>
        <strain evidence="7 8">DSM 18760</strain>
    </source>
</reference>